<evidence type="ECO:0000313" key="3">
    <source>
        <dbReference type="Proteomes" id="UP001497516"/>
    </source>
</evidence>
<dbReference type="Proteomes" id="UP001497516">
    <property type="component" value="Chromosome 2"/>
</dbReference>
<proteinExistence type="predicted"/>
<sequence length="390" mass="43606">MWQPPNLPQLRRASEAIKQVSKIWKCKSAILPGFSPIDQREPLPSQTITNPKDHSRVNSIHLRSGKVTPKVVAREVDEKEDPLPEGEEEETSGEKRGVARKASPTPPPMAEYTPALTFPTRVHNERMEAECGGFMEMLQKLHLNIPFLEAMAHMPRYSRYLKGLLSKKPKFEDLANVTLGEECSAFILKRFPKKQPDPGSFTIPLCIGSHHIENSLADLGESINVMSFKLFRRLDIGELKTTRLSVTLADHFVISPRGIVEDVLVRVGKFCFSTDFVILDISEDSEMPLIIGICFLATAKSLIDVNEGILILRDGEERIILGIDPKPRSEDAKEVEPGHVNESGGEPSKVNPTIIVVPCDDVNQESKESISPKEGRKRAWRERISHANAQ</sequence>
<dbReference type="EMBL" id="OZ034815">
    <property type="protein sequence ID" value="CAL1370609.1"/>
    <property type="molecule type" value="Genomic_DNA"/>
</dbReference>
<name>A0AAV2DBM8_9ROSI</name>
<feature type="compositionally biased region" description="Basic and acidic residues" evidence="1">
    <location>
        <begin position="381"/>
        <end position="390"/>
    </location>
</feature>
<reference evidence="2 3" key="1">
    <citation type="submission" date="2024-04" db="EMBL/GenBank/DDBJ databases">
        <authorList>
            <person name="Fracassetti M."/>
        </authorList>
    </citation>
    <scope>NUCLEOTIDE SEQUENCE [LARGE SCALE GENOMIC DNA]</scope>
</reference>
<accession>A0AAV2DBM8</accession>
<gene>
    <name evidence="2" type="ORF">LTRI10_LOCUS12724</name>
</gene>
<evidence type="ECO:0000313" key="2">
    <source>
        <dbReference type="EMBL" id="CAL1370609.1"/>
    </source>
</evidence>
<dbReference type="CDD" id="cd00303">
    <property type="entry name" value="retropepsin_like"/>
    <property type="match status" value="1"/>
</dbReference>
<protein>
    <submittedName>
        <fullName evidence="2">Uncharacterized protein</fullName>
    </submittedName>
</protein>
<feature type="region of interest" description="Disordered" evidence="1">
    <location>
        <begin position="74"/>
        <end position="121"/>
    </location>
</feature>
<feature type="compositionally biased region" description="Basic and acidic residues" evidence="1">
    <location>
        <begin position="364"/>
        <end position="374"/>
    </location>
</feature>
<feature type="compositionally biased region" description="Acidic residues" evidence="1">
    <location>
        <begin position="78"/>
        <end position="91"/>
    </location>
</feature>
<feature type="compositionally biased region" description="Basic and acidic residues" evidence="1">
    <location>
        <begin position="328"/>
        <end position="339"/>
    </location>
</feature>
<keyword evidence="3" id="KW-1185">Reference proteome</keyword>
<organism evidence="2 3">
    <name type="scientific">Linum trigynum</name>
    <dbReference type="NCBI Taxonomy" id="586398"/>
    <lineage>
        <taxon>Eukaryota</taxon>
        <taxon>Viridiplantae</taxon>
        <taxon>Streptophyta</taxon>
        <taxon>Embryophyta</taxon>
        <taxon>Tracheophyta</taxon>
        <taxon>Spermatophyta</taxon>
        <taxon>Magnoliopsida</taxon>
        <taxon>eudicotyledons</taxon>
        <taxon>Gunneridae</taxon>
        <taxon>Pentapetalae</taxon>
        <taxon>rosids</taxon>
        <taxon>fabids</taxon>
        <taxon>Malpighiales</taxon>
        <taxon>Linaceae</taxon>
        <taxon>Linum</taxon>
    </lineage>
</organism>
<feature type="region of interest" description="Disordered" evidence="1">
    <location>
        <begin position="328"/>
        <end position="390"/>
    </location>
</feature>
<evidence type="ECO:0000256" key="1">
    <source>
        <dbReference type="SAM" id="MobiDB-lite"/>
    </source>
</evidence>
<dbReference type="InterPro" id="IPR021109">
    <property type="entry name" value="Peptidase_aspartic_dom_sf"/>
</dbReference>
<dbReference type="AlphaFoldDB" id="A0AAV2DBM8"/>
<dbReference type="PANTHER" id="PTHR33067">
    <property type="entry name" value="RNA-DIRECTED DNA POLYMERASE-RELATED"/>
    <property type="match status" value="1"/>
</dbReference>
<feature type="region of interest" description="Disordered" evidence="1">
    <location>
        <begin position="35"/>
        <end position="54"/>
    </location>
</feature>
<dbReference type="Gene3D" id="2.40.70.10">
    <property type="entry name" value="Acid Proteases"/>
    <property type="match status" value="1"/>
</dbReference>
<dbReference type="PANTHER" id="PTHR33067:SF35">
    <property type="entry name" value="ASPARTIC PEPTIDASE DDI1-TYPE DOMAIN-CONTAINING PROTEIN"/>
    <property type="match status" value="1"/>
</dbReference>